<feature type="region of interest" description="Disordered" evidence="1">
    <location>
        <begin position="56"/>
        <end position="111"/>
    </location>
</feature>
<sequence length="111" mass="12144">MNSKLNRSIADLASKIMREQPAKLPEPTPPLESDMVARVAASGMYSKFTHIKESLKMPKKKVSEEEKTSTSSAQDGNAAFSEGNFEALQSDYAAKLPAPTQTTTIKKKKVK</sequence>
<evidence type="ECO:0000313" key="2">
    <source>
        <dbReference type="EMBL" id="CAB4124295.1"/>
    </source>
</evidence>
<feature type="compositionally biased region" description="Basic and acidic residues" evidence="1">
    <location>
        <begin position="56"/>
        <end position="68"/>
    </location>
</feature>
<organism evidence="2">
    <name type="scientific">uncultured Caudovirales phage</name>
    <dbReference type="NCBI Taxonomy" id="2100421"/>
    <lineage>
        <taxon>Viruses</taxon>
        <taxon>Duplodnaviria</taxon>
        <taxon>Heunggongvirae</taxon>
        <taxon>Uroviricota</taxon>
        <taxon>Caudoviricetes</taxon>
        <taxon>Peduoviridae</taxon>
        <taxon>Maltschvirus</taxon>
        <taxon>Maltschvirus maltsch</taxon>
    </lineage>
</organism>
<name>A0A6J5KT43_9CAUD</name>
<reference evidence="2" key="1">
    <citation type="submission" date="2020-04" db="EMBL/GenBank/DDBJ databases">
        <authorList>
            <person name="Chiriac C."/>
            <person name="Salcher M."/>
            <person name="Ghai R."/>
            <person name="Kavagutti S V."/>
        </authorList>
    </citation>
    <scope>NUCLEOTIDE SEQUENCE</scope>
</reference>
<accession>A0A6J5KT43</accession>
<evidence type="ECO:0000256" key="1">
    <source>
        <dbReference type="SAM" id="MobiDB-lite"/>
    </source>
</evidence>
<protein>
    <submittedName>
        <fullName evidence="2">Uncharacterized protein</fullName>
    </submittedName>
</protein>
<proteinExistence type="predicted"/>
<feature type="region of interest" description="Disordered" evidence="1">
    <location>
        <begin position="1"/>
        <end position="31"/>
    </location>
</feature>
<dbReference type="EMBL" id="LR796178">
    <property type="protein sequence ID" value="CAB4124295.1"/>
    <property type="molecule type" value="Genomic_DNA"/>
</dbReference>
<gene>
    <name evidence="2" type="ORF">UFOVP49_133</name>
</gene>